<keyword evidence="7 9" id="KW-0611">Plant defense</keyword>
<dbReference type="GO" id="GO:0031640">
    <property type="term" value="P:killing of cells of another organism"/>
    <property type="evidence" value="ECO:0007669"/>
    <property type="project" value="UniProtKB-UniRule"/>
</dbReference>
<evidence type="ECO:0000256" key="9">
    <source>
        <dbReference type="RuleBase" id="RU367109"/>
    </source>
</evidence>
<evidence type="ECO:0000313" key="11">
    <source>
        <dbReference type="Proteomes" id="UP000685013"/>
    </source>
</evidence>
<feature type="non-terminal residue" evidence="10">
    <location>
        <position position="1"/>
    </location>
</feature>
<evidence type="ECO:0000256" key="1">
    <source>
        <dbReference type="ARBA" id="ARBA00004613"/>
    </source>
</evidence>
<protein>
    <recommendedName>
        <fullName evidence="9">Defensin-like protein</fullName>
    </recommendedName>
</protein>
<keyword evidence="6 9" id="KW-0732">Signal</keyword>
<gene>
    <name evidence="10" type="primary">LCR58</name>
    <name evidence="10" type="ORF">SDJN03_18770</name>
</gene>
<dbReference type="PANTHER" id="PTHR36788">
    <property type="entry name" value="DEFENSIN-LIKE PROTEIN 183"/>
    <property type="match status" value="1"/>
</dbReference>
<dbReference type="EMBL" id="JAGKQH010000012">
    <property type="protein sequence ID" value="KAG6586037.1"/>
    <property type="molecule type" value="Genomic_DNA"/>
</dbReference>
<sequence>MLKISLPLCLVFLLLLVINKKSEVKSDDLCAEGLGECGSDCDQRCKARHIPAENPQGRCNRLGNEALCECLYSCRMTPPPGKVCQDGLGQCSAKCNNDCCSAKCASKHNGGQGYCDTNVGIRLCQCSYPC</sequence>
<dbReference type="InterPro" id="IPR039641">
    <property type="entry name" value="LCR"/>
</dbReference>
<evidence type="ECO:0000313" key="10">
    <source>
        <dbReference type="EMBL" id="KAG6586037.1"/>
    </source>
</evidence>
<keyword evidence="8" id="KW-1015">Disulfide bond</keyword>
<dbReference type="GO" id="GO:0005576">
    <property type="term" value="C:extracellular region"/>
    <property type="evidence" value="ECO:0007669"/>
    <property type="project" value="UniProtKB-SubCell"/>
</dbReference>
<feature type="signal peptide" evidence="9">
    <location>
        <begin position="1"/>
        <end position="24"/>
    </location>
</feature>
<comment type="subcellular location">
    <subcellularLocation>
        <location evidence="1 9">Secreted</location>
    </subcellularLocation>
</comment>
<keyword evidence="5 9" id="KW-0295">Fungicide</keyword>
<proteinExistence type="inferred from homology"/>
<evidence type="ECO:0000256" key="7">
    <source>
        <dbReference type="ARBA" id="ARBA00022821"/>
    </source>
</evidence>
<organism evidence="10 11">
    <name type="scientific">Cucurbita argyrosperma subsp. sororia</name>
    <dbReference type="NCBI Taxonomy" id="37648"/>
    <lineage>
        <taxon>Eukaryota</taxon>
        <taxon>Viridiplantae</taxon>
        <taxon>Streptophyta</taxon>
        <taxon>Embryophyta</taxon>
        <taxon>Tracheophyta</taxon>
        <taxon>Spermatophyta</taxon>
        <taxon>Magnoliopsida</taxon>
        <taxon>eudicotyledons</taxon>
        <taxon>Gunneridae</taxon>
        <taxon>Pentapetalae</taxon>
        <taxon>rosids</taxon>
        <taxon>fabids</taxon>
        <taxon>Cucurbitales</taxon>
        <taxon>Cucurbitaceae</taxon>
        <taxon>Cucurbiteae</taxon>
        <taxon>Cucurbita</taxon>
    </lineage>
</organism>
<keyword evidence="3 9" id="KW-0964">Secreted</keyword>
<evidence type="ECO:0000256" key="4">
    <source>
        <dbReference type="ARBA" id="ARBA00022529"/>
    </source>
</evidence>
<evidence type="ECO:0000256" key="3">
    <source>
        <dbReference type="ARBA" id="ARBA00022525"/>
    </source>
</evidence>
<name>A0AAV6MSQ4_9ROSI</name>
<reference evidence="10 11" key="1">
    <citation type="journal article" date="2021" name="Hortic Res">
        <title>The domestication of Cucurbita argyrosperma as revealed by the genome of its wild relative.</title>
        <authorList>
            <person name="Barrera-Redondo J."/>
            <person name="Sanchez-de la Vega G."/>
            <person name="Aguirre-Liguori J.A."/>
            <person name="Castellanos-Morales G."/>
            <person name="Gutierrez-Guerrero Y.T."/>
            <person name="Aguirre-Dugua X."/>
            <person name="Aguirre-Planter E."/>
            <person name="Tenaillon M.I."/>
            <person name="Lira-Saade R."/>
            <person name="Eguiarte L.E."/>
        </authorList>
    </citation>
    <scope>NUCLEOTIDE SEQUENCE [LARGE SCALE GENOMIC DNA]</scope>
    <source>
        <strain evidence="10">JBR-2021</strain>
    </source>
</reference>
<dbReference type="Proteomes" id="UP000685013">
    <property type="component" value="Chromosome 12"/>
</dbReference>
<evidence type="ECO:0000256" key="8">
    <source>
        <dbReference type="ARBA" id="ARBA00023157"/>
    </source>
</evidence>
<evidence type="ECO:0000256" key="2">
    <source>
        <dbReference type="ARBA" id="ARBA00006722"/>
    </source>
</evidence>
<accession>A0AAV6MSQ4</accession>
<evidence type="ECO:0000256" key="5">
    <source>
        <dbReference type="ARBA" id="ARBA00022577"/>
    </source>
</evidence>
<keyword evidence="4 9" id="KW-0929">Antimicrobial</keyword>
<keyword evidence="11" id="KW-1185">Reference proteome</keyword>
<dbReference type="GO" id="GO:0050832">
    <property type="term" value="P:defense response to fungus"/>
    <property type="evidence" value="ECO:0007669"/>
    <property type="project" value="UniProtKB-UniRule"/>
</dbReference>
<evidence type="ECO:0000256" key="6">
    <source>
        <dbReference type="ARBA" id="ARBA00022729"/>
    </source>
</evidence>
<dbReference type="PANTHER" id="PTHR36788:SF2">
    <property type="entry name" value="DEFENSIN-LIKE PROTEIN 183"/>
    <property type="match status" value="1"/>
</dbReference>
<comment type="caution">
    <text evidence="10">The sequence shown here is derived from an EMBL/GenBank/DDBJ whole genome shotgun (WGS) entry which is preliminary data.</text>
</comment>
<dbReference type="AlphaFoldDB" id="A0AAV6MSQ4"/>
<feature type="chain" id="PRO_5043113770" description="Defensin-like protein" evidence="9">
    <location>
        <begin position="25"/>
        <end position="130"/>
    </location>
</feature>
<comment type="similarity">
    <text evidence="2 9">Belongs to the DEFL family.</text>
</comment>